<feature type="transmembrane region" description="Helical" evidence="2">
    <location>
        <begin position="100"/>
        <end position="116"/>
    </location>
</feature>
<evidence type="ECO:0000256" key="1">
    <source>
        <dbReference type="SAM" id="MobiDB-lite"/>
    </source>
</evidence>
<keyword evidence="4" id="KW-1185">Reference proteome</keyword>
<evidence type="ECO:0000256" key="2">
    <source>
        <dbReference type="SAM" id="Phobius"/>
    </source>
</evidence>
<feature type="transmembrane region" description="Helical" evidence="2">
    <location>
        <begin position="41"/>
        <end position="61"/>
    </location>
</feature>
<comment type="caution">
    <text evidence="3">The sequence shown here is derived from an EMBL/GenBank/DDBJ whole genome shotgun (WGS) entry which is preliminary data.</text>
</comment>
<keyword evidence="2" id="KW-1133">Transmembrane helix</keyword>
<proteinExistence type="predicted"/>
<keyword evidence="2" id="KW-0472">Membrane</keyword>
<feature type="transmembrane region" description="Helical" evidence="2">
    <location>
        <begin position="67"/>
        <end position="88"/>
    </location>
</feature>
<evidence type="ECO:0000313" key="4">
    <source>
        <dbReference type="Proteomes" id="UP001589627"/>
    </source>
</evidence>
<dbReference type="EMBL" id="JBHLZP010000079">
    <property type="protein sequence ID" value="MFB9833207.1"/>
    <property type="molecule type" value="Genomic_DNA"/>
</dbReference>
<evidence type="ECO:0008006" key="5">
    <source>
        <dbReference type="Google" id="ProtNLM"/>
    </source>
</evidence>
<feature type="region of interest" description="Disordered" evidence="1">
    <location>
        <begin position="1"/>
        <end position="30"/>
    </location>
</feature>
<organism evidence="3 4">
    <name type="scientific">Actinoallomurus acaciae</name>
    <dbReference type="NCBI Taxonomy" id="502577"/>
    <lineage>
        <taxon>Bacteria</taxon>
        <taxon>Bacillati</taxon>
        <taxon>Actinomycetota</taxon>
        <taxon>Actinomycetes</taxon>
        <taxon>Streptosporangiales</taxon>
        <taxon>Thermomonosporaceae</taxon>
        <taxon>Actinoallomurus</taxon>
    </lineage>
</organism>
<keyword evidence="2" id="KW-0812">Transmembrane</keyword>
<feature type="transmembrane region" description="Helical" evidence="2">
    <location>
        <begin position="186"/>
        <end position="205"/>
    </location>
</feature>
<dbReference type="RefSeq" id="WP_378200395.1">
    <property type="nucleotide sequence ID" value="NZ_JBHLZP010000079.1"/>
</dbReference>
<reference evidence="3 4" key="1">
    <citation type="submission" date="2024-09" db="EMBL/GenBank/DDBJ databases">
        <authorList>
            <person name="Sun Q."/>
            <person name="Mori K."/>
        </authorList>
    </citation>
    <scope>NUCLEOTIDE SEQUENCE [LARGE SCALE GENOMIC DNA]</scope>
    <source>
        <strain evidence="3 4">TBRC 0563</strain>
    </source>
</reference>
<name>A0ABV5YGL3_9ACTN</name>
<gene>
    <name evidence="3" type="ORF">ACFFNX_13525</name>
</gene>
<accession>A0ABV5YGL3</accession>
<protein>
    <recommendedName>
        <fullName evidence="5">Integral membrane protein</fullName>
    </recommendedName>
</protein>
<evidence type="ECO:0000313" key="3">
    <source>
        <dbReference type="EMBL" id="MFB9833207.1"/>
    </source>
</evidence>
<sequence>MSESSHGAARLDRATRPPDPPLTTADVGRPMAAAPPRWHRGMALLATISLFIGTRGAWTSAVSSHPPVAAVISACYAAILILGVLTLVVRRRRALARVDLAVLMVAIVLVLCRYAGTDEAALTARATREFLGGHPIYGQPWPSIFHGPIAVTKTMSGGADYTYAYPPLAVVLAAPFYAVMHSAAAVTALATGALIAGTVVLRWLLPAPC</sequence>
<dbReference type="Proteomes" id="UP001589627">
    <property type="component" value="Unassembled WGS sequence"/>
</dbReference>